<gene>
    <name evidence="1" type="ORF">PG997_002843</name>
</gene>
<proteinExistence type="predicted"/>
<comment type="caution">
    <text evidence="1">The sequence shown here is derived from an EMBL/GenBank/DDBJ whole genome shotgun (WGS) entry which is preliminary data.</text>
</comment>
<dbReference type="Proteomes" id="UP001433268">
    <property type="component" value="Unassembled WGS sequence"/>
</dbReference>
<keyword evidence="2" id="KW-1185">Reference proteome</keyword>
<organism evidence="1 2">
    <name type="scientific">Apiospora hydei</name>
    <dbReference type="NCBI Taxonomy" id="1337664"/>
    <lineage>
        <taxon>Eukaryota</taxon>
        <taxon>Fungi</taxon>
        <taxon>Dikarya</taxon>
        <taxon>Ascomycota</taxon>
        <taxon>Pezizomycotina</taxon>
        <taxon>Sordariomycetes</taxon>
        <taxon>Xylariomycetidae</taxon>
        <taxon>Amphisphaeriales</taxon>
        <taxon>Apiosporaceae</taxon>
        <taxon>Apiospora</taxon>
    </lineage>
</organism>
<evidence type="ECO:0000313" key="1">
    <source>
        <dbReference type="EMBL" id="KAK8087882.1"/>
    </source>
</evidence>
<dbReference type="RefSeq" id="XP_066670776.1">
    <property type="nucleotide sequence ID" value="XM_066807158.1"/>
</dbReference>
<sequence length="83" mass="9831">MVLLGVGIMGSPILFQTLYDNFHLWTVVFRPLEAIYAHSRHDCPWSLCHWLPFRCAVDWNDDHRQYFIGNSPSSLRYLDSKYI</sequence>
<accession>A0ABR1WXK6</accession>
<protein>
    <submittedName>
        <fullName evidence="1">Uncharacterized protein</fullName>
    </submittedName>
</protein>
<dbReference type="GeneID" id="92040218"/>
<evidence type="ECO:0000313" key="2">
    <source>
        <dbReference type="Proteomes" id="UP001433268"/>
    </source>
</evidence>
<dbReference type="EMBL" id="JAQQWN010000004">
    <property type="protein sequence ID" value="KAK8087882.1"/>
    <property type="molecule type" value="Genomic_DNA"/>
</dbReference>
<reference evidence="1 2" key="1">
    <citation type="submission" date="2023-01" db="EMBL/GenBank/DDBJ databases">
        <title>Analysis of 21 Apiospora genomes using comparative genomics revels a genus with tremendous synthesis potential of carbohydrate active enzymes and secondary metabolites.</title>
        <authorList>
            <person name="Sorensen T."/>
        </authorList>
    </citation>
    <scope>NUCLEOTIDE SEQUENCE [LARGE SCALE GENOMIC DNA]</scope>
    <source>
        <strain evidence="1 2">CBS 114990</strain>
    </source>
</reference>
<name>A0ABR1WXK6_9PEZI</name>